<feature type="region of interest" description="Disordered" evidence="9">
    <location>
        <begin position="484"/>
        <end position="509"/>
    </location>
</feature>
<evidence type="ECO:0000256" key="8">
    <source>
        <dbReference type="ARBA" id="ARBA00025692"/>
    </source>
</evidence>
<feature type="domain" description="EF-hand" evidence="12">
    <location>
        <begin position="510"/>
        <end position="545"/>
    </location>
</feature>
<feature type="transmembrane region" description="Helical" evidence="10">
    <location>
        <begin position="455"/>
        <end position="473"/>
    </location>
</feature>
<comment type="function">
    <text evidence="8">Plays a fundamental role in microtubule organizing center structure and function. Component of the infraciliary lattice (ICL) and the ciliary basal bodies.</text>
</comment>
<keyword evidence="10" id="KW-0472">Membrane</keyword>
<dbReference type="SMART" id="SM00312">
    <property type="entry name" value="PX"/>
    <property type="match status" value="1"/>
</dbReference>
<evidence type="ECO:0000256" key="7">
    <source>
        <dbReference type="ARBA" id="ARBA00023212"/>
    </source>
</evidence>
<evidence type="ECO:0000256" key="9">
    <source>
        <dbReference type="SAM" id="MobiDB-lite"/>
    </source>
</evidence>
<dbReference type="EMBL" id="CAJJDO010000018">
    <property type="protein sequence ID" value="CAD8148325.1"/>
    <property type="molecule type" value="Genomic_DNA"/>
</dbReference>
<evidence type="ECO:0000256" key="10">
    <source>
        <dbReference type="SAM" id="Phobius"/>
    </source>
</evidence>
<evidence type="ECO:0000256" key="1">
    <source>
        <dbReference type="ARBA" id="ARBA00004245"/>
    </source>
</evidence>
<keyword evidence="7" id="KW-0206">Cytoskeleton</keyword>
<dbReference type="Pfam" id="PF13833">
    <property type="entry name" value="EF-hand_8"/>
    <property type="match status" value="1"/>
</dbReference>
<evidence type="ECO:0000256" key="3">
    <source>
        <dbReference type="ARBA" id="ARBA00022490"/>
    </source>
</evidence>
<dbReference type="InterPro" id="IPR002048">
    <property type="entry name" value="EF_hand_dom"/>
</dbReference>
<feature type="compositionally biased region" description="Low complexity" evidence="9">
    <location>
        <begin position="484"/>
        <end position="495"/>
    </location>
</feature>
<dbReference type="GO" id="GO:0005509">
    <property type="term" value="F:calcium ion binding"/>
    <property type="evidence" value="ECO:0007669"/>
    <property type="project" value="InterPro"/>
</dbReference>
<dbReference type="AlphaFoldDB" id="A0A8S1T4F8"/>
<comment type="subcellular location">
    <subcellularLocation>
        <location evidence="1">Cytoplasm</location>
        <location evidence="1">Cytoskeleton</location>
    </subcellularLocation>
</comment>
<comment type="caution">
    <text evidence="13">The sequence shown here is derived from an EMBL/GenBank/DDBJ whole genome shotgun (WGS) entry which is preliminary data.</text>
</comment>
<feature type="transmembrane region" description="Helical" evidence="10">
    <location>
        <begin position="12"/>
        <end position="31"/>
    </location>
</feature>
<accession>A0A8S1T4F8</accession>
<feature type="transmembrane region" description="Helical" evidence="10">
    <location>
        <begin position="158"/>
        <end position="180"/>
    </location>
</feature>
<dbReference type="FunFam" id="1.10.238.10:FF:000178">
    <property type="entry name" value="Calmodulin-2 A"/>
    <property type="match status" value="1"/>
</dbReference>
<feature type="transmembrane region" description="Helical" evidence="10">
    <location>
        <begin position="87"/>
        <end position="106"/>
    </location>
</feature>
<dbReference type="OrthoDB" id="296911at2759"/>
<evidence type="ECO:0000259" key="11">
    <source>
        <dbReference type="PROSITE" id="PS50195"/>
    </source>
</evidence>
<dbReference type="Pfam" id="PF00787">
    <property type="entry name" value="PX"/>
    <property type="match status" value="1"/>
</dbReference>
<keyword evidence="4" id="KW-0479">Metal-binding</keyword>
<evidence type="ECO:0000256" key="5">
    <source>
        <dbReference type="ARBA" id="ARBA00022737"/>
    </source>
</evidence>
<keyword evidence="10" id="KW-1133">Transmembrane helix</keyword>
<evidence type="ECO:0000313" key="14">
    <source>
        <dbReference type="Proteomes" id="UP000689195"/>
    </source>
</evidence>
<keyword evidence="10" id="KW-0812">Transmembrane</keyword>
<dbReference type="CDD" id="cd06093">
    <property type="entry name" value="PX_domain"/>
    <property type="match status" value="1"/>
</dbReference>
<protein>
    <submittedName>
        <fullName evidence="13">Uncharacterized protein</fullName>
    </submittedName>
</protein>
<reference evidence="13" key="1">
    <citation type="submission" date="2021-01" db="EMBL/GenBank/DDBJ databases">
        <authorList>
            <consortium name="Genoscope - CEA"/>
            <person name="William W."/>
        </authorList>
    </citation>
    <scope>NUCLEOTIDE SEQUENCE</scope>
</reference>
<comment type="similarity">
    <text evidence="2">Belongs to the centrin family.</text>
</comment>
<dbReference type="Pfam" id="PF13405">
    <property type="entry name" value="EF-hand_6"/>
    <property type="match status" value="1"/>
</dbReference>
<organism evidence="13 14">
    <name type="scientific">Paramecium pentaurelia</name>
    <dbReference type="NCBI Taxonomy" id="43138"/>
    <lineage>
        <taxon>Eukaryota</taxon>
        <taxon>Sar</taxon>
        <taxon>Alveolata</taxon>
        <taxon>Ciliophora</taxon>
        <taxon>Intramacronucleata</taxon>
        <taxon>Oligohymenophorea</taxon>
        <taxon>Peniculida</taxon>
        <taxon>Parameciidae</taxon>
        <taxon>Paramecium</taxon>
    </lineage>
</organism>
<evidence type="ECO:0000256" key="6">
    <source>
        <dbReference type="ARBA" id="ARBA00022837"/>
    </source>
</evidence>
<gene>
    <name evidence="13" type="ORF">PPENT_87.1.T0180009</name>
</gene>
<feature type="domain" description="PX" evidence="11">
    <location>
        <begin position="236"/>
        <end position="344"/>
    </location>
</feature>
<evidence type="ECO:0000313" key="13">
    <source>
        <dbReference type="EMBL" id="CAD8148325.1"/>
    </source>
</evidence>
<dbReference type="InterPro" id="IPR050230">
    <property type="entry name" value="CALM/Myosin/TropC-like"/>
</dbReference>
<feature type="transmembrane region" description="Helical" evidence="10">
    <location>
        <begin position="52"/>
        <end position="75"/>
    </location>
</feature>
<evidence type="ECO:0000256" key="2">
    <source>
        <dbReference type="ARBA" id="ARBA00005253"/>
    </source>
</evidence>
<dbReference type="PROSITE" id="PS50222">
    <property type="entry name" value="EF_HAND_2"/>
    <property type="match status" value="2"/>
</dbReference>
<sequence length="651" mass="76361">MAKYFDNIWENIFVICFGVLPLLYNFASLAWKKQNKNYRVARLQFNGKRKIFILNQCSIFTKIAILSMFTLLSILQIIVNTQFHSDYVLITIIEFCQIINYLLAGLQIFEDADKYGQTTIATQINLILQFLCFCGFAIFLFIWQIYNKDKYVIKHEDISCWLMFILRGVALLLFSVIVFFMPQDIKLLQTVVSEYKYKLQMLGNEEEPQIIRQQLITNESNFTFCQPCDQLQPQITDVEVNSYQDNKDINTQRKYIIYEITFKYQGKHKIVFRSFSDFLTFHRDITLTYPKLDFPQFPQMTQYLNSQDIDNRRKQLDLFLKAIANQFGNNDFFLDFLNATGKSLQYKAKIPLPQQQQQKPKKIATQQQFSKAKSIQSLIPETIWEGQDDEDEESIEADTRKTKKASTYVKMHFGEERQYQRFNSVSNLDEDQRNFNFEKPSNGGRKKFVIKFDDNVVKVICFIYYLFIYIYIFQLKDMRGKPQAQVAQKQQPQKQGNVRKPQERPGLTDDEIDEIREAFNLFDTEGTGRVDPRELKAAMQSLGFDQKNPTIFNMIAELENEGTDIDFDQFLDAITSKLGNRESKDGINKIFDLFDDDGSNSINLNNLKRVAKELGETMTAEELGEMLERAASNGREITREDFYNIMVKRTF</sequence>
<dbReference type="CDD" id="cd00051">
    <property type="entry name" value="EFh"/>
    <property type="match status" value="2"/>
</dbReference>
<dbReference type="InterPro" id="IPR001683">
    <property type="entry name" value="PX_dom"/>
</dbReference>
<dbReference type="PANTHER" id="PTHR23048">
    <property type="entry name" value="MYOSIN LIGHT CHAIN 1, 3"/>
    <property type="match status" value="1"/>
</dbReference>
<evidence type="ECO:0000256" key="4">
    <source>
        <dbReference type="ARBA" id="ARBA00022723"/>
    </source>
</evidence>
<dbReference type="Proteomes" id="UP000689195">
    <property type="component" value="Unassembled WGS sequence"/>
</dbReference>
<evidence type="ECO:0000259" key="12">
    <source>
        <dbReference type="PROSITE" id="PS50222"/>
    </source>
</evidence>
<dbReference type="GO" id="GO:0016460">
    <property type="term" value="C:myosin II complex"/>
    <property type="evidence" value="ECO:0007669"/>
    <property type="project" value="TreeGrafter"/>
</dbReference>
<keyword evidence="5" id="KW-0677">Repeat</keyword>
<proteinExistence type="inferred from homology"/>
<keyword evidence="6" id="KW-0106">Calcium</keyword>
<feature type="domain" description="EF-hand" evidence="12">
    <location>
        <begin position="582"/>
        <end position="617"/>
    </location>
</feature>
<dbReference type="PROSITE" id="PS50195">
    <property type="entry name" value="PX"/>
    <property type="match status" value="1"/>
</dbReference>
<dbReference type="SMART" id="SM00054">
    <property type="entry name" value="EFh"/>
    <property type="match status" value="2"/>
</dbReference>
<keyword evidence="14" id="KW-1185">Reference proteome</keyword>
<dbReference type="GO" id="GO:0035091">
    <property type="term" value="F:phosphatidylinositol binding"/>
    <property type="evidence" value="ECO:0007669"/>
    <property type="project" value="InterPro"/>
</dbReference>
<name>A0A8S1T4F8_9CILI</name>
<feature type="transmembrane region" description="Helical" evidence="10">
    <location>
        <begin position="126"/>
        <end position="146"/>
    </location>
</feature>
<keyword evidence="3" id="KW-0963">Cytoplasm</keyword>
<dbReference type="PANTHER" id="PTHR23048:SF59">
    <property type="entry name" value="EF-HAND SUPERFAMILY PROTEIN"/>
    <property type="match status" value="1"/>
</dbReference>